<evidence type="ECO:0000259" key="4">
    <source>
        <dbReference type="Pfam" id="PF10672"/>
    </source>
</evidence>
<dbReference type="GO" id="GO:0032259">
    <property type="term" value="P:methylation"/>
    <property type="evidence" value="ECO:0007669"/>
    <property type="project" value="UniProtKB-KW"/>
</dbReference>
<evidence type="ECO:0000256" key="2">
    <source>
        <dbReference type="ARBA" id="ARBA00022679"/>
    </source>
</evidence>
<name>A0A1G2B2S4_9BACT</name>
<proteinExistence type="predicted"/>
<comment type="caution">
    <text evidence="5">The sequence shown here is derived from an EMBL/GenBank/DDBJ whole genome shotgun (WGS) entry which is preliminary data.</text>
</comment>
<dbReference type="PANTHER" id="PTHR43042:SF2">
    <property type="entry name" value="SAM-DEPENDENT METHYLTRANSFERASE"/>
    <property type="match status" value="1"/>
</dbReference>
<dbReference type="PANTHER" id="PTHR43042">
    <property type="entry name" value="SAM-DEPENDENT METHYLTRANSFERASE"/>
    <property type="match status" value="1"/>
</dbReference>
<dbReference type="Gene3D" id="3.40.50.150">
    <property type="entry name" value="Vaccinia Virus protein VP39"/>
    <property type="match status" value="1"/>
</dbReference>
<evidence type="ECO:0000256" key="1">
    <source>
        <dbReference type="ARBA" id="ARBA00022603"/>
    </source>
</evidence>
<sequence length="301" mass="33799">MNDFQVLITPPQKDYELIDSGRGEKLERYGQFVVARPDPQALWPKFLPEAKWREAHAYFEREWRIRGKMPKNWSVGLGDLTFSIYLSSFKHTGIFPEQLENWRWMQRLLPARVKRGKGTQPVVLNLFGYTGGATLACVAAGAQVCHVDGSKVAVTWARKNAELSGLSARPVRWILDDSLVFLRREVRRGRKYDGIILDPPIFGHGPKGEVWKIEEHLYELLDMARQVLSDRPLFFLLNGYAAGYSAIAYENNLRGVLGDAKGGGVRGGGIFEHGELAIQESGAGGRLLPSGIFARWSDKVS</sequence>
<keyword evidence="3" id="KW-0949">S-adenosyl-L-methionine</keyword>
<dbReference type="CDD" id="cd02440">
    <property type="entry name" value="AdoMet_MTases"/>
    <property type="match status" value="1"/>
</dbReference>
<keyword evidence="2" id="KW-0808">Transferase</keyword>
<dbReference type="Pfam" id="PF10672">
    <property type="entry name" value="Methyltrans_SAM"/>
    <property type="match status" value="1"/>
</dbReference>
<dbReference type="InterPro" id="IPR029063">
    <property type="entry name" value="SAM-dependent_MTases_sf"/>
</dbReference>
<dbReference type="Gene3D" id="2.60.40.1180">
    <property type="entry name" value="Golgi alpha-mannosidase II"/>
    <property type="match status" value="1"/>
</dbReference>
<dbReference type="InterPro" id="IPR019614">
    <property type="entry name" value="SAM-dep_methyl-trfase"/>
</dbReference>
<dbReference type="SUPFAM" id="SSF53335">
    <property type="entry name" value="S-adenosyl-L-methionine-dependent methyltransferases"/>
    <property type="match status" value="1"/>
</dbReference>
<dbReference type="GO" id="GO:0008168">
    <property type="term" value="F:methyltransferase activity"/>
    <property type="evidence" value="ECO:0007669"/>
    <property type="project" value="UniProtKB-KW"/>
</dbReference>
<dbReference type="Proteomes" id="UP000176952">
    <property type="component" value="Unassembled WGS sequence"/>
</dbReference>
<accession>A0A1G2B2S4</accession>
<feature type="domain" description="S-adenosylmethionine-dependent methyltransferase" evidence="4">
    <location>
        <begin position="65"/>
        <end position="205"/>
    </location>
</feature>
<evidence type="ECO:0000313" key="6">
    <source>
        <dbReference type="Proteomes" id="UP000176952"/>
    </source>
</evidence>
<evidence type="ECO:0000256" key="3">
    <source>
        <dbReference type="ARBA" id="ARBA00022691"/>
    </source>
</evidence>
<evidence type="ECO:0000313" key="5">
    <source>
        <dbReference type="EMBL" id="OGY82490.1"/>
    </source>
</evidence>
<dbReference type="AlphaFoldDB" id="A0A1G2B2S4"/>
<reference evidence="5 6" key="1">
    <citation type="journal article" date="2016" name="Nat. Commun.">
        <title>Thousands of microbial genomes shed light on interconnected biogeochemical processes in an aquifer system.</title>
        <authorList>
            <person name="Anantharaman K."/>
            <person name="Brown C.T."/>
            <person name="Hug L.A."/>
            <person name="Sharon I."/>
            <person name="Castelle C.J."/>
            <person name="Probst A.J."/>
            <person name="Thomas B.C."/>
            <person name="Singh A."/>
            <person name="Wilkins M.J."/>
            <person name="Karaoz U."/>
            <person name="Brodie E.L."/>
            <person name="Williams K.H."/>
            <person name="Hubbard S.S."/>
            <person name="Banfield J.F."/>
        </authorList>
    </citation>
    <scope>NUCLEOTIDE SEQUENCE [LARGE SCALE GENOMIC DNA]</scope>
</reference>
<dbReference type="InterPro" id="IPR013780">
    <property type="entry name" value="Glyco_hydro_b"/>
</dbReference>
<gene>
    <name evidence="5" type="ORF">A3F54_05875</name>
</gene>
<dbReference type="STRING" id="1798542.A3F54_05875"/>
<dbReference type="EMBL" id="MHKD01000028">
    <property type="protein sequence ID" value="OGY82490.1"/>
    <property type="molecule type" value="Genomic_DNA"/>
</dbReference>
<organism evidence="5 6">
    <name type="scientific">Candidatus Kerfeldbacteria bacterium RIFCSPHIGHO2_12_FULL_48_17</name>
    <dbReference type="NCBI Taxonomy" id="1798542"/>
    <lineage>
        <taxon>Bacteria</taxon>
        <taxon>Candidatus Kerfeldiibacteriota</taxon>
    </lineage>
</organism>
<keyword evidence="1" id="KW-0489">Methyltransferase</keyword>
<protein>
    <recommendedName>
        <fullName evidence="4">S-adenosylmethionine-dependent methyltransferase domain-containing protein</fullName>
    </recommendedName>
</protein>